<dbReference type="PANTHER" id="PTHR30290">
    <property type="entry name" value="PERIPLASMIC BINDING COMPONENT OF ABC TRANSPORTER"/>
    <property type="match status" value="1"/>
</dbReference>
<dbReference type="Gene3D" id="3.40.190.10">
    <property type="entry name" value="Periplasmic binding protein-like II"/>
    <property type="match status" value="1"/>
</dbReference>
<organism evidence="5 6">
    <name type="scientific">Candidatus Lokiarchaeum ossiferum</name>
    <dbReference type="NCBI Taxonomy" id="2951803"/>
    <lineage>
        <taxon>Archaea</taxon>
        <taxon>Promethearchaeati</taxon>
        <taxon>Promethearchaeota</taxon>
        <taxon>Promethearchaeia</taxon>
        <taxon>Promethearchaeales</taxon>
        <taxon>Promethearchaeaceae</taxon>
        <taxon>Candidatus Lokiarchaeum</taxon>
    </lineage>
</organism>
<dbReference type="SUPFAM" id="SSF53850">
    <property type="entry name" value="Periplasmic binding protein-like II"/>
    <property type="match status" value="1"/>
</dbReference>
<accession>A0ABY6HP84</accession>
<dbReference type="EMBL" id="CP104013">
    <property type="protein sequence ID" value="UYP44341.1"/>
    <property type="molecule type" value="Genomic_DNA"/>
</dbReference>
<name>A0ABY6HP84_9ARCH</name>
<proteinExistence type="inferred from homology"/>
<evidence type="ECO:0000313" key="5">
    <source>
        <dbReference type="EMBL" id="UYP44341.1"/>
    </source>
</evidence>
<dbReference type="InterPro" id="IPR000914">
    <property type="entry name" value="SBP_5_dom"/>
</dbReference>
<comment type="similarity">
    <text evidence="1">Belongs to the bacterial solute-binding protein 5 family.</text>
</comment>
<dbReference type="Gene3D" id="3.10.105.10">
    <property type="entry name" value="Dipeptide-binding Protein, Domain 3"/>
    <property type="match status" value="1"/>
</dbReference>
<dbReference type="CDD" id="cd00995">
    <property type="entry name" value="PBP2_NikA_DppA_OppA_like"/>
    <property type="match status" value="1"/>
</dbReference>
<dbReference type="InterPro" id="IPR030678">
    <property type="entry name" value="Peptide/Ni-bd"/>
</dbReference>
<evidence type="ECO:0000313" key="6">
    <source>
        <dbReference type="Proteomes" id="UP001208689"/>
    </source>
</evidence>
<evidence type="ECO:0000256" key="2">
    <source>
        <dbReference type="ARBA" id="ARBA00022448"/>
    </source>
</evidence>
<keyword evidence="3" id="KW-0732">Signal</keyword>
<dbReference type="PIRSF" id="PIRSF002741">
    <property type="entry name" value="MppA"/>
    <property type="match status" value="1"/>
</dbReference>
<dbReference type="Pfam" id="PF00496">
    <property type="entry name" value="SBP_bac_5"/>
    <property type="match status" value="1"/>
</dbReference>
<protein>
    <recommendedName>
        <fullName evidence="4">Solute-binding protein family 5 domain-containing protein</fullName>
    </recommendedName>
</protein>
<sequence>MAKTKSSIVVVVIIISGVFQTCLCSAQDKPFEERPFVYGAQLDNLIPLNIDPHQAYASNSFDFIDQICEGLFSYDLTSPNMTIQPQLAKNFGRWQQKEGGVYGSQWTYTVELKNNIKFHDNTPFDAYDVEFSFNRLHYLLQQNQSSDLEFFYYFRYGSTSPLNYEYQPLKSLYPSTPYVINATKALNATWIEFTLNYQYSPFEALLCCTGSYILPKPLEISPEFKYYNDSTDLLVGTGPYSHVSTSPSQLKLEFYPDYYGELNPDIKEIHWKFYKDIISMNEGFLEGKNDYIKNIDLSFIKQYNESKYHQIEEPIQGTTINYLGFDCTTILVNTRKAMQDALNYTFLIEEFGQDEITEMTSIIPKGILFHDNSISQPITNISTARLHVLDAIETGELVAPDGFDLNENSSDEAWKSIVLASYTYGYNSGNHIREGIGELIKENFAKIGIQIIINGLPVGHLYENIQNGIYQVYSLSWSPLNHDPSSYTNFMINNSIFNFININDSWLEKKLSIAVQERNITMRHLYYDQIQHYIFKDLVPILFLYTPYNRDIYPTSVSNMYKNSMGKLYFYLWDFDYSKIPSKIPSFPLLSIFGATFITVSLIVKKNSSIV</sequence>
<keyword evidence="6" id="KW-1185">Reference proteome</keyword>
<dbReference type="PANTHER" id="PTHR30290:SF9">
    <property type="entry name" value="OLIGOPEPTIDE-BINDING PROTEIN APPA"/>
    <property type="match status" value="1"/>
</dbReference>
<dbReference type="InterPro" id="IPR039424">
    <property type="entry name" value="SBP_5"/>
</dbReference>
<evidence type="ECO:0000256" key="1">
    <source>
        <dbReference type="ARBA" id="ARBA00005695"/>
    </source>
</evidence>
<feature type="domain" description="Solute-binding protein family 5" evidence="4">
    <location>
        <begin position="105"/>
        <end position="493"/>
    </location>
</feature>
<evidence type="ECO:0000259" key="4">
    <source>
        <dbReference type="Pfam" id="PF00496"/>
    </source>
</evidence>
<reference evidence="5" key="1">
    <citation type="submission" date="2022-09" db="EMBL/GenBank/DDBJ databases">
        <title>Actin cytoskeleton and complex cell architecture in an #Asgard archaeon.</title>
        <authorList>
            <person name="Ponce Toledo R.I."/>
            <person name="Schleper C."/>
            <person name="Rodrigues Oliveira T."/>
            <person name="Wollweber F."/>
            <person name="Xu J."/>
            <person name="Rittmann S."/>
            <person name="Klingl A."/>
            <person name="Pilhofer M."/>
        </authorList>
    </citation>
    <scope>NUCLEOTIDE SEQUENCE</scope>
    <source>
        <strain evidence="5">B-35</strain>
    </source>
</reference>
<evidence type="ECO:0000256" key="3">
    <source>
        <dbReference type="ARBA" id="ARBA00022729"/>
    </source>
</evidence>
<keyword evidence="2" id="KW-0813">Transport</keyword>
<dbReference type="Proteomes" id="UP001208689">
    <property type="component" value="Chromosome"/>
</dbReference>
<gene>
    <name evidence="5" type="ORF">NEF87_000626</name>
</gene>